<keyword evidence="2" id="KW-1185">Reference proteome</keyword>
<comment type="caution">
    <text evidence="1">The sequence shown here is derived from an EMBL/GenBank/DDBJ whole genome shotgun (WGS) entry which is preliminary data.</text>
</comment>
<evidence type="ECO:0000313" key="1">
    <source>
        <dbReference type="EMBL" id="GLY90925.1"/>
    </source>
</evidence>
<dbReference type="RefSeq" id="WP_285582170.1">
    <property type="nucleotide sequence ID" value="NZ_BSTK01000018.1"/>
</dbReference>
<accession>A0A9W6SDZ6</accession>
<organism evidence="1 2">
    <name type="scientific">Actinoallomurus iriomotensis</name>
    <dbReference type="NCBI Taxonomy" id="478107"/>
    <lineage>
        <taxon>Bacteria</taxon>
        <taxon>Bacillati</taxon>
        <taxon>Actinomycetota</taxon>
        <taxon>Actinomycetes</taxon>
        <taxon>Streptosporangiales</taxon>
        <taxon>Thermomonosporaceae</taxon>
        <taxon>Actinoallomurus</taxon>
    </lineage>
</organism>
<protein>
    <submittedName>
        <fullName evidence="1">Uncharacterized protein</fullName>
    </submittedName>
</protein>
<evidence type="ECO:0000313" key="2">
    <source>
        <dbReference type="Proteomes" id="UP001165074"/>
    </source>
</evidence>
<sequence length="91" mass="9695">MFDRDADLHAVAMLCRELAKLGLSIGLSDARPAVLIRANRMSSLYVTLDSSGEFFEWGKPEDRHPVGDPAGAAAQLAKEVKARLGAQGGEA</sequence>
<name>A0A9W6SDZ6_9ACTN</name>
<proteinExistence type="predicted"/>
<dbReference type="Proteomes" id="UP001165074">
    <property type="component" value="Unassembled WGS sequence"/>
</dbReference>
<reference evidence="1" key="1">
    <citation type="submission" date="2023-03" db="EMBL/GenBank/DDBJ databases">
        <title>Actinoallomurus iriomotensis NBRC 103684.</title>
        <authorList>
            <person name="Ichikawa N."/>
            <person name="Sato H."/>
            <person name="Tonouchi N."/>
        </authorList>
    </citation>
    <scope>NUCLEOTIDE SEQUENCE</scope>
    <source>
        <strain evidence="1">NBRC 103684</strain>
    </source>
</reference>
<gene>
    <name evidence="1" type="ORF">Airi02_088540</name>
</gene>
<dbReference type="EMBL" id="BSTK01000018">
    <property type="protein sequence ID" value="GLY90925.1"/>
    <property type="molecule type" value="Genomic_DNA"/>
</dbReference>
<dbReference type="AlphaFoldDB" id="A0A9W6SDZ6"/>